<gene>
    <name evidence="2" type="ORF">P9J83_14415</name>
</gene>
<reference evidence="2" key="1">
    <citation type="submission" date="2023-04" db="EMBL/GenBank/DDBJ databases">
        <title>Assessment of the microbiological origin of a defect in Grana Padano cheese.</title>
        <authorList>
            <person name="Zago M."/>
            <person name="Rossetti L."/>
            <person name="Bonvini B."/>
            <person name="Carminati D."/>
            <person name="Giraffa G."/>
        </authorList>
    </citation>
    <scope>NUCLEOTIDE SEQUENCE</scope>
    <source>
        <strain evidence="2">4990</strain>
    </source>
</reference>
<name>A0AAE4FP35_CLOSG</name>
<dbReference type="Proteomes" id="UP001182303">
    <property type="component" value="Unassembled WGS sequence"/>
</dbReference>
<accession>A0AAE4FP35</accession>
<evidence type="ECO:0000313" key="2">
    <source>
        <dbReference type="EMBL" id="MDS1004681.1"/>
    </source>
</evidence>
<keyword evidence="1" id="KW-0472">Membrane</keyword>
<dbReference type="AlphaFoldDB" id="A0AAE4FP35"/>
<dbReference type="RefSeq" id="WP_163209655.1">
    <property type="nucleotide sequence ID" value="NZ_JARUIS010000025.1"/>
</dbReference>
<evidence type="ECO:0000256" key="1">
    <source>
        <dbReference type="SAM" id="Phobius"/>
    </source>
</evidence>
<feature type="transmembrane region" description="Helical" evidence="1">
    <location>
        <begin position="28"/>
        <end position="44"/>
    </location>
</feature>
<sequence length="75" mass="8989">MKHTDTIFKVMIAILAMISIFYRNKYIYGIWTLVILIQITVELVKKPKKSTKYLYIFLAFADIALYFFYIVKKIK</sequence>
<keyword evidence="1" id="KW-1133">Transmembrane helix</keyword>
<protein>
    <submittedName>
        <fullName evidence="2">Uncharacterized protein</fullName>
    </submittedName>
</protein>
<keyword evidence="1" id="KW-0812">Transmembrane</keyword>
<evidence type="ECO:0000313" key="3">
    <source>
        <dbReference type="Proteomes" id="UP001182303"/>
    </source>
</evidence>
<comment type="caution">
    <text evidence="2">The sequence shown here is derived from an EMBL/GenBank/DDBJ whole genome shotgun (WGS) entry which is preliminary data.</text>
</comment>
<organism evidence="2 3">
    <name type="scientific">Clostridium sporogenes</name>
    <dbReference type="NCBI Taxonomy" id="1509"/>
    <lineage>
        <taxon>Bacteria</taxon>
        <taxon>Bacillati</taxon>
        <taxon>Bacillota</taxon>
        <taxon>Clostridia</taxon>
        <taxon>Eubacteriales</taxon>
        <taxon>Clostridiaceae</taxon>
        <taxon>Clostridium</taxon>
    </lineage>
</organism>
<feature type="transmembrane region" description="Helical" evidence="1">
    <location>
        <begin position="53"/>
        <end position="71"/>
    </location>
</feature>
<proteinExistence type="predicted"/>
<dbReference type="EMBL" id="JARUIS010000025">
    <property type="protein sequence ID" value="MDS1004681.1"/>
    <property type="molecule type" value="Genomic_DNA"/>
</dbReference>